<accession>A0ABT1QQG1</accession>
<evidence type="ECO:0000256" key="1">
    <source>
        <dbReference type="ARBA" id="ARBA00009836"/>
    </source>
</evidence>
<evidence type="ECO:0000313" key="6">
    <source>
        <dbReference type="EMBL" id="MCQ4164513.1"/>
    </source>
</evidence>
<dbReference type="PANTHER" id="PTHR12684:SF2">
    <property type="entry name" value="TRNA 2'-PHOSPHOTRANSFERASE 1"/>
    <property type="match status" value="1"/>
</dbReference>
<reference evidence="6" key="1">
    <citation type="submission" date="2022-07" db="EMBL/GenBank/DDBJ databases">
        <title>Tahibacter sp., a new gammaproteobacterium isolated from the silt sample collected at pig farm.</title>
        <authorList>
            <person name="Chen H."/>
        </authorList>
    </citation>
    <scope>NUCLEOTIDE SEQUENCE</scope>
    <source>
        <strain evidence="6">P2K</strain>
    </source>
</reference>
<dbReference type="Pfam" id="PF01885">
    <property type="entry name" value="PTS_2-RNA"/>
    <property type="match status" value="1"/>
</dbReference>
<evidence type="ECO:0000256" key="5">
    <source>
        <dbReference type="HAMAP-Rule" id="MF_00299"/>
    </source>
</evidence>
<keyword evidence="2 5" id="KW-0808">Transferase</keyword>
<evidence type="ECO:0000256" key="4">
    <source>
        <dbReference type="ARBA" id="ARBA00025212"/>
    </source>
</evidence>
<dbReference type="InterPro" id="IPR042081">
    <property type="entry name" value="RNA_2'-PTrans_C"/>
</dbReference>
<dbReference type="SUPFAM" id="SSF56399">
    <property type="entry name" value="ADP-ribosylation"/>
    <property type="match status" value="1"/>
</dbReference>
<keyword evidence="7" id="KW-1185">Reference proteome</keyword>
<dbReference type="Gene3D" id="3.20.170.30">
    <property type="match status" value="1"/>
</dbReference>
<dbReference type="HAMAP" id="MF_00299">
    <property type="entry name" value="KptA"/>
    <property type="match status" value="1"/>
</dbReference>
<dbReference type="EMBL" id="JANFQO010000005">
    <property type="protein sequence ID" value="MCQ4164513.1"/>
    <property type="molecule type" value="Genomic_DNA"/>
</dbReference>
<protein>
    <recommendedName>
        <fullName evidence="5">Probable RNA 2'-phosphotransferase</fullName>
        <ecNumber evidence="5">2.7.1.-</ecNumber>
    </recommendedName>
</protein>
<dbReference type="Gene3D" id="1.10.10.970">
    <property type="entry name" value="RNA 2'-phosphotransferase, Tpt1/KptA family, N-terminal domain"/>
    <property type="match status" value="1"/>
</dbReference>
<dbReference type="GO" id="GO:0016740">
    <property type="term" value="F:transferase activity"/>
    <property type="evidence" value="ECO:0007669"/>
    <property type="project" value="UniProtKB-KW"/>
</dbReference>
<dbReference type="EC" id="2.7.1.-" evidence="5"/>
<dbReference type="InterPro" id="IPR022928">
    <property type="entry name" value="RNA_2'-PTrans_KptA"/>
</dbReference>
<dbReference type="PANTHER" id="PTHR12684">
    <property type="entry name" value="PUTATIVE PHOSPHOTRANSFERASE"/>
    <property type="match status" value="1"/>
</dbReference>
<evidence type="ECO:0000256" key="2">
    <source>
        <dbReference type="ARBA" id="ARBA00022679"/>
    </source>
</evidence>
<sequence length="188" mass="20356">MSEPLPPRLVKLSKFLSLILRHQPETIGLTLDAQGWADIAELLHKAAAAGRPIEREDLDQVIADNDKKRFTLSADGLRLRAAQGHSTPVQLDLPARTPPQRLYHGTATRFLDAILAEGLKPQARQHVHLSTDIATALDVGSRHGRAVVLGVDAAAMEAAGCRFFQADNGVWLTAAVPAQFLRPLDAEA</sequence>
<evidence type="ECO:0000256" key="3">
    <source>
        <dbReference type="ARBA" id="ARBA00023027"/>
    </source>
</evidence>
<dbReference type="InterPro" id="IPR002745">
    <property type="entry name" value="Ptrans_KptA/Tpt1"/>
</dbReference>
<organism evidence="6 7">
    <name type="scientific">Tahibacter harae</name>
    <dbReference type="NCBI Taxonomy" id="2963937"/>
    <lineage>
        <taxon>Bacteria</taxon>
        <taxon>Pseudomonadati</taxon>
        <taxon>Pseudomonadota</taxon>
        <taxon>Gammaproteobacteria</taxon>
        <taxon>Lysobacterales</taxon>
        <taxon>Rhodanobacteraceae</taxon>
        <taxon>Tahibacter</taxon>
    </lineage>
</organism>
<comment type="function">
    <text evidence="4 5">Removes the 2'-phosphate from RNA via an intermediate in which the phosphate is ADP-ribosylated by NAD followed by a presumed transesterification to release the RNA and generate ADP-ribose 1''-2''-cyclic phosphate (APPR&gt;P). May function as an ADP-ribosylase.</text>
</comment>
<name>A0ABT1QQG1_9GAMM</name>
<comment type="caution">
    <text evidence="6">The sequence shown here is derived from an EMBL/GenBank/DDBJ whole genome shotgun (WGS) entry which is preliminary data.</text>
</comment>
<keyword evidence="3 5" id="KW-0520">NAD</keyword>
<proteinExistence type="inferred from homology"/>
<dbReference type="Proteomes" id="UP001165498">
    <property type="component" value="Unassembled WGS sequence"/>
</dbReference>
<evidence type="ECO:0000313" key="7">
    <source>
        <dbReference type="Proteomes" id="UP001165498"/>
    </source>
</evidence>
<dbReference type="RefSeq" id="WP_255913277.1">
    <property type="nucleotide sequence ID" value="NZ_JANFQO010000005.1"/>
</dbReference>
<comment type="similarity">
    <text evidence="1 5">Belongs to the KptA/TPT1 family.</text>
</comment>
<dbReference type="NCBIfam" id="NF002014">
    <property type="entry name" value="PRK00819.1-4"/>
    <property type="match status" value="1"/>
</dbReference>
<dbReference type="InterPro" id="IPR042080">
    <property type="entry name" value="RNA_2'-PTrans_N"/>
</dbReference>
<gene>
    <name evidence="5" type="primary">kptA</name>
    <name evidence="6" type="ORF">NM961_07300</name>
</gene>